<keyword evidence="1" id="KW-0812">Transmembrane</keyword>
<sequence>MHTYEPTPTPKTLRCKLFAWGIGLGIWGGPFILVFLGWWKFHWSAGALGGLFGYLLAGIISSKMRQLSIPQDQREISFTSFEIAKWYVVRYLCCDAVR</sequence>
<evidence type="ECO:0000313" key="3">
    <source>
        <dbReference type="Proteomes" id="UP000703590"/>
    </source>
</evidence>
<evidence type="ECO:0000256" key="1">
    <source>
        <dbReference type="SAM" id="Phobius"/>
    </source>
</evidence>
<reference evidence="2 3" key="2">
    <citation type="submission" date="2021-02" db="EMBL/GenBank/DDBJ databases">
        <title>Sulfurospirillum tamanensis sp. nov.</title>
        <authorList>
            <person name="Frolova A."/>
            <person name="Merkel A."/>
            <person name="Slobodkin A."/>
        </authorList>
    </citation>
    <scope>NUCLEOTIDE SEQUENCE [LARGE SCALE GENOMIC DNA]</scope>
    <source>
        <strain evidence="2 3">T05b</strain>
    </source>
</reference>
<proteinExistence type="predicted"/>
<protein>
    <submittedName>
        <fullName evidence="2">Uncharacterized protein</fullName>
    </submittedName>
</protein>
<evidence type="ECO:0000313" key="2">
    <source>
        <dbReference type="EMBL" id="MBN2964033.1"/>
    </source>
</evidence>
<organism evidence="2 3">
    <name type="scientific">Sulfurospirillum tamanense</name>
    <dbReference type="NCBI Taxonomy" id="2813362"/>
    <lineage>
        <taxon>Bacteria</taxon>
        <taxon>Pseudomonadati</taxon>
        <taxon>Campylobacterota</taxon>
        <taxon>Epsilonproteobacteria</taxon>
        <taxon>Campylobacterales</taxon>
        <taxon>Sulfurospirillaceae</taxon>
        <taxon>Sulfurospirillum</taxon>
    </lineage>
</organism>
<reference evidence="2 3" key="3">
    <citation type="submission" date="2021-02" db="EMBL/GenBank/DDBJ databases">
        <authorList>
            <person name="Merkel A.Y."/>
        </authorList>
    </citation>
    <scope>NUCLEOTIDE SEQUENCE [LARGE SCALE GENOMIC DNA]</scope>
    <source>
        <strain evidence="2 3">T05b</strain>
    </source>
</reference>
<dbReference type="Proteomes" id="UP000703590">
    <property type="component" value="Unassembled WGS sequence"/>
</dbReference>
<comment type="caution">
    <text evidence="2">The sequence shown here is derived from an EMBL/GenBank/DDBJ whole genome shotgun (WGS) entry which is preliminary data.</text>
</comment>
<feature type="transmembrane region" description="Helical" evidence="1">
    <location>
        <begin position="17"/>
        <end position="39"/>
    </location>
</feature>
<feature type="transmembrane region" description="Helical" evidence="1">
    <location>
        <begin position="45"/>
        <end position="64"/>
    </location>
</feature>
<gene>
    <name evidence="2" type="ORF">JWV37_04490</name>
</gene>
<dbReference type="EMBL" id="JAFHKK010000007">
    <property type="protein sequence ID" value="MBN2964033.1"/>
    <property type="molecule type" value="Genomic_DNA"/>
</dbReference>
<keyword evidence="3" id="KW-1185">Reference proteome</keyword>
<keyword evidence="1" id="KW-1133">Transmembrane helix</keyword>
<reference evidence="3" key="1">
    <citation type="submission" date="2021-02" db="EMBL/GenBank/DDBJ databases">
        <title>Sulfurospirillum tamanensis sp. nov.</title>
        <authorList>
            <person name="Merkel A.Y."/>
        </authorList>
    </citation>
    <scope>NUCLEOTIDE SEQUENCE [LARGE SCALE GENOMIC DNA]</scope>
    <source>
        <strain evidence="3">T05b</strain>
    </source>
</reference>
<name>A0ABS2WQZ5_9BACT</name>
<accession>A0ABS2WQZ5</accession>
<keyword evidence="1" id="KW-0472">Membrane</keyword>
<dbReference type="RefSeq" id="WP_205458585.1">
    <property type="nucleotide sequence ID" value="NZ_JAFHKK010000007.1"/>
</dbReference>